<dbReference type="Proteomes" id="UP000634455">
    <property type="component" value="Unassembled WGS sequence"/>
</dbReference>
<name>A0ABQ3CVT2_9RHOB</name>
<sequence length="516" mass="54313">MIPLFFVVAGIGFDFSNLNAQRKHVQSQADLSALSSILNLTGVAPTRDAAREAARVNDYYVAHTLRDDQIVFGNIDDATKQFTPNLDQDTIVNVSAVAVNVESDADFHILSQLLGMEKALVSRRAVAETLPEVSFALSNCLLSMNLLGGMLEPLLGADIGVLCSGSGLRIDMIELLDQIAVSGSVLTPGNPTYSDILDAEINYSDMLEMVLDTAVPDMLGSIRLGDILQVSDKIRNAKVGSPIPPIELNAADLIFGGLEVLGENVVNLETEIDLGPLAGVGAKLTVTEPRKVIVGARPGDPNAVAETAQIKLEVNDLNIAGIFNLSLEANLAHATATLSKDGEHCSGAPLMRAAVFDPVEATLLDLDLQVEVLDLPILSIVDPVRTSSMVETTTQTVEFTHHEVNAGVVKSFGPQSSGELMDVNQSIRDLTSVMLTSVRDAVDVDAASCAGLIGCLARPLLETVSGTLSTAVGNVVDAVSAEGELLNAVLEDFLGLGVAKADLEVLDVNCSVRLAG</sequence>
<gene>
    <name evidence="1" type="ORF">GCM10008927_05340</name>
</gene>
<proteinExistence type="predicted"/>
<dbReference type="EMBL" id="BMZF01000001">
    <property type="protein sequence ID" value="GHA43558.1"/>
    <property type="molecule type" value="Genomic_DNA"/>
</dbReference>
<keyword evidence="2" id="KW-1185">Reference proteome</keyword>
<accession>A0ABQ3CVT2</accession>
<evidence type="ECO:0000313" key="1">
    <source>
        <dbReference type="EMBL" id="GHA43558.1"/>
    </source>
</evidence>
<evidence type="ECO:0000313" key="2">
    <source>
        <dbReference type="Proteomes" id="UP000634455"/>
    </source>
</evidence>
<reference evidence="2" key="1">
    <citation type="journal article" date="2019" name="Int. J. Syst. Evol. Microbiol.">
        <title>The Global Catalogue of Microorganisms (GCM) 10K type strain sequencing project: providing services to taxonomists for standard genome sequencing and annotation.</title>
        <authorList>
            <consortium name="The Broad Institute Genomics Platform"/>
            <consortium name="The Broad Institute Genome Sequencing Center for Infectious Disease"/>
            <person name="Wu L."/>
            <person name="Ma J."/>
        </authorList>
    </citation>
    <scope>NUCLEOTIDE SEQUENCE [LARGE SCALE GENOMIC DNA]</scope>
    <source>
        <strain evidence="2">KCTC 32465</strain>
    </source>
</reference>
<protein>
    <recommendedName>
        <fullName evidence="3">Flp pilus-assembly TadG-like N-terminal domain-containing protein</fullName>
    </recommendedName>
</protein>
<organism evidence="1 2">
    <name type="scientific">Paramylibacter ulvae</name>
    <dbReference type="NCBI Taxonomy" id="1651968"/>
    <lineage>
        <taxon>Bacteria</taxon>
        <taxon>Pseudomonadati</taxon>
        <taxon>Pseudomonadota</taxon>
        <taxon>Alphaproteobacteria</taxon>
        <taxon>Rhodobacterales</taxon>
        <taxon>Paracoccaceae</taxon>
        <taxon>Paramylibacter</taxon>
    </lineage>
</organism>
<evidence type="ECO:0008006" key="3">
    <source>
        <dbReference type="Google" id="ProtNLM"/>
    </source>
</evidence>
<comment type="caution">
    <text evidence="1">The sequence shown here is derived from an EMBL/GenBank/DDBJ whole genome shotgun (WGS) entry which is preliminary data.</text>
</comment>